<comment type="similarity">
    <text evidence="2 7">Belongs to the syntaxin family.</text>
</comment>
<evidence type="ECO:0000256" key="6">
    <source>
        <dbReference type="ARBA" id="ARBA00023136"/>
    </source>
</evidence>
<evidence type="ECO:0000256" key="8">
    <source>
        <dbReference type="SAM" id="MobiDB-lite"/>
    </source>
</evidence>
<feature type="transmembrane region" description="Helical" evidence="9">
    <location>
        <begin position="289"/>
        <end position="310"/>
    </location>
</feature>
<protein>
    <submittedName>
        <fullName evidence="11">SSO2</fullName>
    </submittedName>
</protein>
<dbReference type="GO" id="GO:0006906">
    <property type="term" value="P:vesicle fusion"/>
    <property type="evidence" value="ECO:0007669"/>
    <property type="project" value="TreeGrafter"/>
</dbReference>
<organism evidence="11 12">
    <name type="scientific">Candida theae</name>
    <dbReference type="NCBI Taxonomy" id="1198502"/>
    <lineage>
        <taxon>Eukaryota</taxon>
        <taxon>Fungi</taxon>
        <taxon>Dikarya</taxon>
        <taxon>Ascomycota</taxon>
        <taxon>Saccharomycotina</taxon>
        <taxon>Pichiomycetes</taxon>
        <taxon>Debaryomycetaceae</taxon>
        <taxon>Candida/Lodderomyces clade</taxon>
        <taxon>Candida</taxon>
    </lineage>
</organism>
<sequence length="314" mass="35941">MSRNPYQNQPYQAQNQNSYELSDINNGRNTNYNNYSAGPNSAATKQYSSSNEDDFVQFMNEIQDINSQLDNYSNIINLIDNKQKSFLYNIDLNDEDTEYSSQQIDSLVGEAQSLQLDLKARIKNAQVEAVHSKDQTKVDQAETCRKRFLDLIQDYRLVEAKNKESSKEQAARQYQIIKPDATQEEIRAVVEDGSQQYFQQALMQSNRRGEARSVLSEVQVRHRELLKLEKTMAELTQLFHDMEELVIEQDQPIQQIEEQVGTAQHDIEQGVGHTNKAVKSARAARKKKIWCLVIVIIIIIILAAVLGGYFGSKN</sequence>
<dbReference type="PANTHER" id="PTHR19957">
    <property type="entry name" value="SYNTAXIN"/>
    <property type="match status" value="1"/>
</dbReference>
<dbReference type="Pfam" id="PF05739">
    <property type="entry name" value="SNARE"/>
    <property type="match status" value="1"/>
</dbReference>
<dbReference type="EMBL" id="JAIHNG010000178">
    <property type="protein sequence ID" value="KAI5948722.1"/>
    <property type="molecule type" value="Genomic_DNA"/>
</dbReference>
<feature type="domain" description="T-SNARE coiled-coil homology" evidence="10">
    <location>
        <begin position="215"/>
        <end position="277"/>
    </location>
</feature>
<dbReference type="InterPro" id="IPR045242">
    <property type="entry name" value="Syntaxin"/>
</dbReference>
<evidence type="ECO:0000256" key="9">
    <source>
        <dbReference type="SAM" id="Phobius"/>
    </source>
</evidence>
<evidence type="ECO:0000256" key="5">
    <source>
        <dbReference type="ARBA" id="ARBA00023054"/>
    </source>
</evidence>
<dbReference type="InterPro" id="IPR006012">
    <property type="entry name" value="Syntaxin/epimorphin_CS"/>
</dbReference>
<evidence type="ECO:0000256" key="1">
    <source>
        <dbReference type="ARBA" id="ARBA00004211"/>
    </source>
</evidence>
<dbReference type="Pfam" id="PF00804">
    <property type="entry name" value="Syntaxin"/>
    <property type="match status" value="1"/>
</dbReference>
<dbReference type="GO" id="GO:0031201">
    <property type="term" value="C:SNARE complex"/>
    <property type="evidence" value="ECO:0007669"/>
    <property type="project" value="TreeGrafter"/>
</dbReference>
<reference evidence="11 12" key="1">
    <citation type="journal article" date="2022" name="DNA Res.">
        <title>Genome analysis of five recently described species of the CUG-Ser clade uncovers Candida theae as a new hybrid lineage with pathogenic potential in the Candida parapsilosis species complex.</title>
        <authorList>
            <person name="Mixao V."/>
            <person name="Del Olmo V."/>
            <person name="Hegedusova E."/>
            <person name="Saus E."/>
            <person name="Pryszcz L."/>
            <person name="Cillingova A."/>
            <person name="Nosek J."/>
            <person name="Gabaldon T."/>
        </authorList>
    </citation>
    <scope>NUCLEOTIDE SEQUENCE [LARGE SCALE GENOMIC DNA]</scope>
    <source>
        <strain evidence="11 12">CBS 12239</strain>
    </source>
</reference>
<feature type="compositionally biased region" description="Polar residues" evidence="8">
    <location>
        <begin position="35"/>
        <end position="49"/>
    </location>
</feature>
<dbReference type="InterPro" id="IPR010989">
    <property type="entry name" value="SNARE"/>
</dbReference>
<dbReference type="GO" id="GO:0048278">
    <property type="term" value="P:vesicle docking"/>
    <property type="evidence" value="ECO:0007669"/>
    <property type="project" value="TreeGrafter"/>
</dbReference>
<dbReference type="InterPro" id="IPR000727">
    <property type="entry name" value="T_SNARE_dom"/>
</dbReference>
<feature type="compositionally biased region" description="Low complexity" evidence="8">
    <location>
        <begin position="25"/>
        <end position="34"/>
    </location>
</feature>
<dbReference type="FunFam" id="1.20.58.70:FF:000008">
    <property type="entry name" value="Syntaxin family protein"/>
    <property type="match status" value="1"/>
</dbReference>
<dbReference type="Gene3D" id="1.20.58.70">
    <property type="match status" value="1"/>
</dbReference>
<evidence type="ECO:0000313" key="12">
    <source>
        <dbReference type="Proteomes" id="UP001204833"/>
    </source>
</evidence>
<dbReference type="AlphaFoldDB" id="A0AAD5B917"/>
<dbReference type="PROSITE" id="PS50192">
    <property type="entry name" value="T_SNARE"/>
    <property type="match status" value="1"/>
</dbReference>
<dbReference type="GO" id="GO:0000149">
    <property type="term" value="F:SNARE binding"/>
    <property type="evidence" value="ECO:0007669"/>
    <property type="project" value="TreeGrafter"/>
</dbReference>
<dbReference type="CDD" id="cd15849">
    <property type="entry name" value="SNARE_Sso1"/>
    <property type="match status" value="1"/>
</dbReference>
<dbReference type="GO" id="GO:0005886">
    <property type="term" value="C:plasma membrane"/>
    <property type="evidence" value="ECO:0007669"/>
    <property type="project" value="TreeGrafter"/>
</dbReference>
<name>A0AAD5B917_9ASCO</name>
<comment type="subcellular location">
    <subcellularLocation>
        <location evidence="1">Membrane</location>
        <topology evidence="1">Single-pass type IV membrane protein</topology>
    </subcellularLocation>
</comment>
<dbReference type="SMART" id="SM00397">
    <property type="entry name" value="t_SNARE"/>
    <property type="match status" value="1"/>
</dbReference>
<keyword evidence="12" id="KW-1185">Reference proteome</keyword>
<dbReference type="GO" id="GO:0006886">
    <property type="term" value="P:intracellular protein transport"/>
    <property type="evidence" value="ECO:0007669"/>
    <property type="project" value="InterPro"/>
</dbReference>
<dbReference type="SUPFAM" id="SSF47661">
    <property type="entry name" value="t-snare proteins"/>
    <property type="match status" value="1"/>
</dbReference>
<evidence type="ECO:0000259" key="10">
    <source>
        <dbReference type="PROSITE" id="PS50192"/>
    </source>
</evidence>
<dbReference type="GO" id="GO:0012505">
    <property type="term" value="C:endomembrane system"/>
    <property type="evidence" value="ECO:0007669"/>
    <property type="project" value="TreeGrafter"/>
</dbReference>
<dbReference type="PANTHER" id="PTHR19957:SF307">
    <property type="entry name" value="PROTEIN SSO1-RELATED"/>
    <property type="match status" value="1"/>
</dbReference>
<dbReference type="Proteomes" id="UP001204833">
    <property type="component" value="Unassembled WGS sequence"/>
</dbReference>
<dbReference type="PROSITE" id="PS00914">
    <property type="entry name" value="SYNTAXIN"/>
    <property type="match status" value="1"/>
</dbReference>
<dbReference type="GO" id="GO:0005484">
    <property type="term" value="F:SNAP receptor activity"/>
    <property type="evidence" value="ECO:0007669"/>
    <property type="project" value="InterPro"/>
</dbReference>
<keyword evidence="4 9" id="KW-1133">Transmembrane helix</keyword>
<accession>A0AAD5B917</accession>
<dbReference type="GO" id="GO:0006887">
    <property type="term" value="P:exocytosis"/>
    <property type="evidence" value="ECO:0007669"/>
    <property type="project" value="TreeGrafter"/>
</dbReference>
<dbReference type="RefSeq" id="XP_051606232.1">
    <property type="nucleotide sequence ID" value="XM_051754939.1"/>
</dbReference>
<gene>
    <name evidence="11" type="ORF">KGF57_005333</name>
</gene>
<dbReference type="SMART" id="SM00503">
    <property type="entry name" value="SynN"/>
    <property type="match status" value="1"/>
</dbReference>
<dbReference type="GeneID" id="76153377"/>
<evidence type="ECO:0000256" key="4">
    <source>
        <dbReference type="ARBA" id="ARBA00022989"/>
    </source>
</evidence>
<evidence type="ECO:0000313" key="11">
    <source>
        <dbReference type="EMBL" id="KAI5948722.1"/>
    </source>
</evidence>
<keyword evidence="3 9" id="KW-0812">Transmembrane</keyword>
<proteinExistence type="inferred from homology"/>
<keyword evidence="5" id="KW-0175">Coiled coil</keyword>
<keyword evidence="6 9" id="KW-0472">Membrane</keyword>
<evidence type="ECO:0000256" key="3">
    <source>
        <dbReference type="ARBA" id="ARBA00022692"/>
    </source>
</evidence>
<evidence type="ECO:0000256" key="2">
    <source>
        <dbReference type="ARBA" id="ARBA00009063"/>
    </source>
</evidence>
<dbReference type="InterPro" id="IPR006011">
    <property type="entry name" value="Syntaxin_N"/>
</dbReference>
<feature type="compositionally biased region" description="Low complexity" evidence="8">
    <location>
        <begin position="1"/>
        <end position="17"/>
    </location>
</feature>
<evidence type="ECO:0000256" key="7">
    <source>
        <dbReference type="RuleBase" id="RU003858"/>
    </source>
</evidence>
<comment type="caution">
    <text evidence="11">The sequence shown here is derived from an EMBL/GenBank/DDBJ whole genome shotgun (WGS) entry which is preliminary data.</text>
</comment>
<feature type="region of interest" description="Disordered" evidence="8">
    <location>
        <begin position="1"/>
        <end position="49"/>
    </location>
</feature>